<dbReference type="Gene3D" id="3.40.50.880">
    <property type="match status" value="1"/>
</dbReference>
<keyword evidence="1" id="KW-1133">Transmembrane helix</keyword>
<dbReference type="CDD" id="cd00198">
    <property type="entry name" value="vWFA"/>
    <property type="match status" value="1"/>
</dbReference>
<dbReference type="InterPro" id="IPR002035">
    <property type="entry name" value="VWF_A"/>
</dbReference>
<dbReference type="InterPro" id="IPR029062">
    <property type="entry name" value="Class_I_gatase-like"/>
</dbReference>
<dbReference type="EMBL" id="ABCK01000011">
    <property type="protein sequence ID" value="EDM27105.1"/>
    <property type="molecule type" value="Genomic_DNA"/>
</dbReference>
<evidence type="ECO:0000313" key="3">
    <source>
        <dbReference type="EMBL" id="EDM27105.1"/>
    </source>
</evidence>
<dbReference type="STRING" id="313628.LNTAR_15587"/>
<comment type="caution">
    <text evidence="3">The sequence shown here is derived from an EMBL/GenBank/DDBJ whole genome shotgun (WGS) entry which is preliminary data.</text>
</comment>
<keyword evidence="1" id="KW-0812">Transmembrane</keyword>
<dbReference type="PANTHER" id="PTHR37947:SF1">
    <property type="entry name" value="BLL2462 PROTEIN"/>
    <property type="match status" value="1"/>
</dbReference>
<proteinExistence type="predicted"/>
<evidence type="ECO:0000256" key="1">
    <source>
        <dbReference type="SAM" id="Phobius"/>
    </source>
</evidence>
<keyword evidence="1" id="KW-0472">Membrane</keyword>
<dbReference type="Gene3D" id="3.40.50.410">
    <property type="entry name" value="von Willebrand factor, type A domain"/>
    <property type="match status" value="1"/>
</dbReference>
<dbReference type="SUPFAM" id="SSF53300">
    <property type="entry name" value="vWA-like"/>
    <property type="match status" value="1"/>
</dbReference>
<name>A6DMB5_9BACT</name>
<reference evidence="3 4" key="1">
    <citation type="journal article" date="2010" name="J. Bacteriol.">
        <title>Genome sequence of Lentisphaera araneosa HTCC2155T, the type species of the order Lentisphaerales in the phylum Lentisphaerae.</title>
        <authorList>
            <person name="Thrash J.C."/>
            <person name="Cho J.C."/>
            <person name="Vergin K.L."/>
            <person name="Morris R.M."/>
            <person name="Giovannoni S.J."/>
        </authorList>
    </citation>
    <scope>NUCLEOTIDE SEQUENCE [LARGE SCALE GENOMIC DNA]</scope>
    <source>
        <strain evidence="3 4">HTCC2155</strain>
    </source>
</reference>
<protein>
    <recommendedName>
        <fullName evidence="2">VWFA domain-containing protein</fullName>
    </recommendedName>
</protein>
<keyword evidence="4" id="KW-1185">Reference proteome</keyword>
<feature type="transmembrane region" description="Helical" evidence="1">
    <location>
        <begin position="28"/>
        <end position="49"/>
    </location>
</feature>
<dbReference type="Proteomes" id="UP000004947">
    <property type="component" value="Unassembled WGS sequence"/>
</dbReference>
<dbReference type="OrthoDB" id="252901at2"/>
<accession>A6DMB5</accession>
<dbReference type="AlphaFoldDB" id="A6DMB5"/>
<dbReference type="SUPFAM" id="SSF52317">
    <property type="entry name" value="Class I glutamine amidotransferase-like"/>
    <property type="match status" value="1"/>
</dbReference>
<sequence>MNSLLKLFYANDNTESISSYELTLAGGLPSWLFVLLTSALLAYAFVTYLKESPQMSKKLRVTLSLIRFSVGFLLLLLFLQPTVKMDTQESSRTVLPVLIDVSSSMSITETKSSDDYLRQMAEACGLRKDEVSKLQRIDLVKAILNNQELNLINKLQDKYSVKLYIFDQQTRQLKIDEELIELPQAKGEATSLSSAVRYVEQSLRGLPLADIILFTDGVHNKGSSPQEMAAELKSRNVRLFPVGIGMPENIDVRVESIVMDDLLFVDDEVEVKVNFAASGIEDGILPVQLKMGSKIVRSKNVEFRNGRFSERFVIKPDQKGDFNFSVELEQYPDEFFMDNNIQNKQIKVIDSEIRVLLAVQNPSWEYRYLKGMLDSDKRFKTKVFIRTGDSSRSSQDDQFLDAFPVDNLEETDIIILNNLERDYFSFDDMNKLQDFVAKQGGSLLMISASSGTPSSYVGTPIEEMLPVTISKVQESDELDTKRSRNRPFKLDLTPEGRDSIITRLVPLAEENVKVWQKLPSQHWYYKGIKRLKPGATALVKHGSVKNEYGSIPLMSYHRCGDGQVLFLGFNSVWRWRYKVGSLYTDRFWSQTIHHMGLNHLLGTSKGVHFQTSKRDYSAGEKIPLSVKIVGNALRSGDEKSVEILAVELESGEEKNFKLAHSGSKGSYAGQIVLPEGAWDLQLDDEKHRLSVSKSQLEFERVSMDKTGLTELANLSDGQFIEIADLDQIPELMLEKPRTRSVILEKSLWDNFIFILLVSLLTAAEWLLRKKENLP</sequence>
<evidence type="ECO:0000259" key="2">
    <source>
        <dbReference type="PROSITE" id="PS50234"/>
    </source>
</evidence>
<dbReference type="PROSITE" id="PS50234">
    <property type="entry name" value="VWFA"/>
    <property type="match status" value="1"/>
</dbReference>
<gene>
    <name evidence="3" type="ORF">LNTAR_15587</name>
</gene>
<dbReference type="eggNOG" id="COG5426">
    <property type="taxonomic scope" value="Bacteria"/>
</dbReference>
<dbReference type="Pfam" id="PF00092">
    <property type="entry name" value="VWA"/>
    <property type="match status" value="1"/>
</dbReference>
<feature type="transmembrane region" description="Helical" evidence="1">
    <location>
        <begin position="61"/>
        <end position="79"/>
    </location>
</feature>
<organism evidence="3 4">
    <name type="scientific">Lentisphaera araneosa HTCC2155</name>
    <dbReference type="NCBI Taxonomy" id="313628"/>
    <lineage>
        <taxon>Bacteria</taxon>
        <taxon>Pseudomonadati</taxon>
        <taxon>Lentisphaerota</taxon>
        <taxon>Lentisphaeria</taxon>
        <taxon>Lentisphaerales</taxon>
        <taxon>Lentisphaeraceae</taxon>
        <taxon>Lentisphaera</taxon>
    </lineage>
</organism>
<dbReference type="InterPro" id="IPR036465">
    <property type="entry name" value="vWFA_dom_sf"/>
</dbReference>
<feature type="domain" description="VWFA" evidence="2">
    <location>
        <begin position="94"/>
        <end position="289"/>
    </location>
</feature>
<dbReference type="RefSeq" id="WP_007279014.1">
    <property type="nucleotide sequence ID" value="NZ_ABCK01000011.1"/>
</dbReference>
<dbReference type="PANTHER" id="PTHR37947">
    <property type="entry name" value="BLL2462 PROTEIN"/>
    <property type="match status" value="1"/>
</dbReference>
<evidence type="ECO:0000313" key="4">
    <source>
        <dbReference type="Proteomes" id="UP000004947"/>
    </source>
</evidence>